<keyword evidence="3" id="KW-1185">Reference proteome</keyword>
<sequence>MPEASINLTSISIPQHFNRSMYNAVANVALELEPGIVVPWQIRRYYNAVRLAYHLNSCEGFSMDTSTCDIEDGPHLVFFIDYNDAYLELCFADVGEFIITDVTKKTFRDIGARRLVVSSGQDIESYSGIVRAEVQGFVQHYFIEPDSNAHIEDVRAIVLSGDAPPEAFQNIRDIVVSILPGQVDQIRDTLNPLHAGAVGAAEWAKFQALHPEIVKEIISHAMSSDTHMPGYRTRDTEANNRQHVDGADTPITSDSKSSGASVFATPDSSNELTCSGTSTETGS</sequence>
<evidence type="ECO:0000313" key="3">
    <source>
        <dbReference type="Proteomes" id="UP000294003"/>
    </source>
</evidence>
<dbReference type="Proteomes" id="UP000294003">
    <property type="component" value="Unassembled WGS sequence"/>
</dbReference>
<gene>
    <name evidence="2" type="ORF">DL762_006866</name>
</gene>
<feature type="compositionally biased region" description="Basic and acidic residues" evidence="1">
    <location>
        <begin position="232"/>
        <end position="246"/>
    </location>
</feature>
<comment type="caution">
    <text evidence="2">The sequence shown here is derived from an EMBL/GenBank/DDBJ whole genome shotgun (WGS) entry which is preliminary data.</text>
</comment>
<proteinExistence type="predicted"/>
<accession>A0ABY0H571</accession>
<dbReference type="EMBL" id="QJNS01000235">
    <property type="protein sequence ID" value="RYO81934.1"/>
    <property type="molecule type" value="Genomic_DNA"/>
</dbReference>
<feature type="region of interest" description="Disordered" evidence="1">
    <location>
        <begin position="225"/>
        <end position="283"/>
    </location>
</feature>
<reference evidence="2 3" key="1">
    <citation type="submission" date="2018-06" db="EMBL/GenBank/DDBJ databases">
        <title>Complete Genomes of Monosporascus.</title>
        <authorList>
            <person name="Robinson A.J."/>
            <person name="Natvig D.O."/>
        </authorList>
    </citation>
    <scope>NUCLEOTIDE SEQUENCE [LARGE SCALE GENOMIC DNA]</scope>
    <source>
        <strain evidence="2 3">CBS 609.92</strain>
    </source>
</reference>
<organism evidence="2 3">
    <name type="scientific">Monosporascus cannonballus</name>
    <dbReference type="NCBI Taxonomy" id="155416"/>
    <lineage>
        <taxon>Eukaryota</taxon>
        <taxon>Fungi</taxon>
        <taxon>Dikarya</taxon>
        <taxon>Ascomycota</taxon>
        <taxon>Pezizomycotina</taxon>
        <taxon>Sordariomycetes</taxon>
        <taxon>Xylariomycetidae</taxon>
        <taxon>Xylariales</taxon>
        <taxon>Xylariales incertae sedis</taxon>
        <taxon>Monosporascus</taxon>
    </lineage>
</organism>
<evidence type="ECO:0000313" key="2">
    <source>
        <dbReference type="EMBL" id="RYO81934.1"/>
    </source>
</evidence>
<protein>
    <recommendedName>
        <fullName evidence="4">NmrA-like domain-containing protein</fullName>
    </recommendedName>
</protein>
<evidence type="ECO:0008006" key="4">
    <source>
        <dbReference type="Google" id="ProtNLM"/>
    </source>
</evidence>
<evidence type="ECO:0000256" key="1">
    <source>
        <dbReference type="SAM" id="MobiDB-lite"/>
    </source>
</evidence>
<feature type="compositionally biased region" description="Polar residues" evidence="1">
    <location>
        <begin position="250"/>
        <end position="283"/>
    </location>
</feature>
<name>A0ABY0H571_9PEZI</name>